<dbReference type="Proteomes" id="UP000693970">
    <property type="component" value="Unassembled WGS sequence"/>
</dbReference>
<feature type="compositionally biased region" description="Basic and acidic residues" evidence="2">
    <location>
        <begin position="608"/>
        <end position="637"/>
    </location>
</feature>
<reference evidence="4" key="1">
    <citation type="journal article" date="2021" name="Sci. Rep.">
        <title>Diploid genomic architecture of Nitzschia inconspicua, an elite biomass production diatom.</title>
        <authorList>
            <person name="Oliver A."/>
            <person name="Podell S."/>
            <person name="Pinowska A."/>
            <person name="Traller J.C."/>
            <person name="Smith S.R."/>
            <person name="McClure R."/>
            <person name="Beliaev A."/>
            <person name="Bohutskyi P."/>
            <person name="Hill E.A."/>
            <person name="Rabines A."/>
            <person name="Zheng H."/>
            <person name="Allen L.Z."/>
            <person name="Kuo A."/>
            <person name="Grigoriev I.V."/>
            <person name="Allen A.E."/>
            <person name="Hazlebeck D."/>
            <person name="Allen E.E."/>
        </authorList>
    </citation>
    <scope>NUCLEOTIDE SEQUENCE</scope>
    <source>
        <strain evidence="4">Hildebrandi</strain>
    </source>
</reference>
<dbReference type="SMART" id="SM00271">
    <property type="entry name" value="DnaJ"/>
    <property type="match status" value="1"/>
</dbReference>
<comment type="caution">
    <text evidence="4">The sequence shown here is derived from an EMBL/GenBank/DDBJ whole genome shotgun (WGS) entry which is preliminary data.</text>
</comment>
<proteinExistence type="predicted"/>
<feature type="region of interest" description="Disordered" evidence="2">
    <location>
        <begin position="196"/>
        <end position="249"/>
    </location>
</feature>
<gene>
    <name evidence="4" type="ORF">IV203_006153</name>
</gene>
<keyword evidence="1" id="KW-0143">Chaperone</keyword>
<feature type="compositionally biased region" description="Basic and acidic residues" evidence="2">
    <location>
        <begin position="1003"/>
        <end position="1012"/>
    </location>
</feature>
<feature type="region of interest" description="Disordered" evidence="2">
    <location>
        <begin position="875"/>
        <end position="894"/>
    </location>
</feature>
<feature type="compositionally biased region" description="Polar residues" evidence="2">
    <location>
        <begin position="1184"/>
        <end position="1194"/>
    </location>
</feature>
<evidence type="ECO:0000256" key="2">
    <source>
        <dbReference type="SAM" id="MobiDB-lite"/>
    </source>
</evidence>
<reference evidence="4" key="2">
    <citation type="submission" date="2021-04" db="EMBL/GenBank/DDBJ databases">
        <authorList>
            <person name="Podell S."/>
        </authorList>
    </citation>
    <scope>NUCLEOTIDE SEQUENCE</scope>
    <source>
        <strain evidence="4">Hildebrandi</strain>
    </source>
</reference>
<dbReference type="InterPro" id="IPR051938">
    <property type="entry name" value="Apopto_cytoskel_mod"/>
</dbReference>
<organism evidence="4 5">
    <name type="scientific">Nitzschia inconspicua</name>
    <dbReference type="NCBI Taxonomy" id="303405"/>
    <lineage>
        <taxon>Eukaryota</taxon>
        <taxon>Sar</taxon>
        <taxon>Stramenopiles</taxon>
        <taxon>Ochrophyta</taxon>
        <taxon>Bacillariophyta</taxon>
        <taxon>Bacillariophyceae</taxon>
        <taxon>Bacillariophycidae</taxon>
        <taxon>Bacillariales</taxon>
        <taxon>Bacillariaceae</taxon>
        <taxon>Nitzschia</taxon>
    </lineage>
</organism>
<name>A0A9K3PJE6_9STRA</name>
<evidence type="ECO:0000256" key="1">
    <source>
        <dbReference type="ARBA" id="ARBA00023186"/>
    </source>
</evidence>
<dbReference type="PANTHER" id="PTHR44145">
    <property type="entry name" value="DNAJ HOMOLOG SUBFAMILY A MEMBER 3, MITOCHONDRIAL"/>
    <property type="match status" value="1"/>
</dbReference>
<dbReference type="OrthoDB" id="203484at2759"/>
<feature type="region of interest" description="Disordered" evidence="2">
    <location>
        <begin position="572"/>
        <end position="770"/>
    </location>
</feature>
<dbReference type="Pfam" id="PF00226">
    <property type="entry name" value="DnaJ"/>
    <property type="match status" value="1"/>
</dbReference>
<feature type="domain" description="J" evidence="3">
    <location>
        <begin position="1487"/>
        <end position="1542"/>
    </location>
</feature>
<evidence type="ECO:0000313" key="5">
    <source>
        <dbReference type="Proteomes" id="UP000693970"/>
    </source>
</evidence>
<dbReference type="EMBL" id="JAGRRH010000021">
    <property type="protein sequence ID" value="KAG7347084.1"/>
    <property type="molecule type" value="Genomic_DNA"/>
</dbReference>
<sequence>MPVSNTGKTNSNDSRYYHGTAFKRVEPMKRAAAARTFPHDASGRSRRNFTSSTKNYHVDVAGDMDNRTVSTKINAEIFSKRGETGKWSKFISNQWNSKIKRGNQAGKGTAQASVTSTSQHTGTVPPQQTEVSLGTTAAASMTAFFHSPSSRSTFTQNDLMPPEMALVMEEDKLYRQPTVEIEPTPYDHVFEQSSPIEQPLQPQPPCDGPRFAPNPYKNKKRKKVTTDADNTHQEPTRIVHGSGKSYMDPIELTDSPQAKKKAKSSATTKVAPPAAPLIVDLSGDDATVTTKPTVRLKTQPNKPTYEMSTSSTVSSYSDWFKDFTAKQPICTTNNALLIAATKSRDETSLKLSENMKTASSKTKALDQADHVSLPSSKARNTTKAIVAMDHKEKNNSSSTEKVVSTSSEKQSTNAKLPVPRTTMKITSTKQDSRKRSTTDFIIGGNASTKRGITVKVDETPSAITKTSEHRLPSLQTLVPPNSATVITSDNAVTAAAATAIFFATEKPFENHGSDSGGIEAFLDAVPDASVGDGLSIDNPPFEAVVAHAFKKSLASKSVPSFKPAKIRKLKPTLGNAPPALVPASMPTKPNSKAISDAPSPAQAAATKKAFESTQKKGHPEAHLTRNRKFDGSFRDTKLIGPSSDTFCQRLDGRREVSRTQHYRTNTTPRQPFGHNRKKPPPPHARCQRPPSPRPPGQPPPNFDLQRDSQNGKRGKFQPSNGQGPRGYPHWGQNKWVPMNGNSSRWEQGHPPRGYEYSCPSGPREQNSFSGHTKNNRPLNQNYVHHNQYHIPVTFGLYSDEQCRQPFLENRRRHVEYHSERNGGQTKPTGRNTQYNQNRGNRYSVSGPSRRGHRESRKIERYSYIPAKYATSSSLSTDLSEGRVNGTPLSTTVPEQPSLEAFNEDPIKASKDTVKNSMDRENKKKIQRNSQDFFFKEETKKSSDSWGKFTAEREKGNLQLESETVIKARNAAASRAICKAMDSFGEIESMSISRLEIPPCTTEPVRKVSRDESSEVSTVRKNTRERRGPVTESTPTADHRFNQHIPHASESIHDHDHTGQLLSHQENDGRPLASLKNGYVPSIDLEPGPNPSPAECMVTDSFEAGIEGSIVSSISRNVRCIRRIATTPDEKEKYQRPDRRSKEAEDGIPKLNSTKPANNNDRIMLADLLHVRQSLPPADRELHTKSNQSTAIAQSQKDDNTRPKHNCNISTNNEKTPKTTASDVLCTSIPVNEAGGMSMYEGDQTIKDDSNCGDSKSMKRATSKKIDDFPPVKMQNVENGTQSGRSRPTMPAPFFHLFGAETVDSNYPGVSSEGLKSRESNKLNPPKATQKPSSTAAKKPIFRPKKSESASNKKNISKNPLPCGAEAPPSAERRFVFATPTQSNVPPPKFPNRSNPMNEASTKSHIPHQKNPQYKEVFMGMSEEDALREQERLLNAAAARMRTTHARQARVHVTLGDLTSSTSALNRRFAARIEDIHKRYPDHWKYNDLYSRLGLPQTANDMMIKSQYRRLALVYHPDRNLFSGDTKQKFQAVTEAYHVLMGR</sequence>
<feature type="compositionally biased region" description="Low complexity" evidence="2">
    <location>
        <begin position="395"/>
        <end position="408"/>
    </location>
</feature>
<feature type="region of interest" description="Disordered" evidence="2">
    <location>
        <begin position="1379"/>
        <end position="1407"/>
    </location>
</feature>
<feature type="compositionally biased region" description="Polar residues" evidence="2">
    <location>
        <begin position="1206"/>
        <end position="1218"/>
    </location>
</feature>
<dbReference type="PANTHER" id="PTHR44145:SF3">
    <property type="entry name" value="DNAJ HOMOLOG SUBFAMILY A MEMBER 3, MITOCHONDRIAL"/>
    <property type="match status" value="1"/>
</dbReference>
<feature type="compositionally biased region" description="Polar residues" evidence="2">
    <location>
        <begin position="821"/>
        <end position="846"/>
    </location>
</feature>
<feature type="compositionally biased region" description="Polar residues" evidence="2">
    <location>
        <begin position="1391"/>
        <end position="1403"/>
    </location>
</feature>
<accession>A0A9K3PJE6</accession>
<dbReference type="CDD" id="cd06257">
    <property type="entry name" value="DnaJ"/>
    <property type="match status" value="1"/>
</dbReference>
<feature type="region of interest" description="Disordered" evidence="2">
    <location>
        <begin position="815"/>
        <end position="855"/>
    </location>
</feature>
<feature type="region of interest" description="Disordered" evidence="2">
    <location>
        <begin position="1128"/>
        <end position="1158"/>
    </location>
</feature>
<feature type="region of interest" description="Disordered" evidence="2">
    <location>
        <begin position="391"/>
        <end position="415"/>
    </location>
</feature>
<feature type="region of interest" description="Disordered" evidence="2">
    <location>
        <begin position="1050"/>
        <end position="1089"/>
    </location>
</feature>
<feature type="compositionally biased region" description="Basic and acidic residues" evidence="2">
    <location>
        <begin position="1128"/>
        <end position="1147"/>
    </location>
</feature>
<evidence type="ECO:0000259" key="3">
    <source>
        <dbReference type="PROSITE" id="PS50076"/>
    </source>
</evidence>
<feature type="region of interest" description="Disordered" evidence="2">
    <location>
        <begin position="100"/>
        <end position="128"/>
    </location>
</feature>
<feature type="compositionally biased region" description="Polar residues" evidence="2">
    <location>
        <begin position="1348"/>
        <end position="1357"/>
    </location>
</feature>
<feature type="region of interest" description="Disordered" evidence="2">
    <location>
        <begin position="1002"/>
        <end position="1037"/>
    </location>
</feature>
<feature type="compositionally biased region" description="Polar residues" evidence="2">
    <location>
        <begin position="1275"/>
        <end position="1285"/>
    </location>
</feature>
<feature type="compositionally biased region" description="Pro residues" evidence="2">
    <location>
        <begin position="689"/>
        <end position="701"/>
    </location>
</feature>
<dbReference type="PROSITE" id="PS50076">
    <property type="entry name" value="DNAJ_2"/>
    <property type="match status" value="1"/>
</dbReference>
<feature type="compositionally biased region" description="Polar residues" evidence="2">
    <location>
        <begin position="110"/>
        <end position="128"/>
    </location>
</feature>
<feature type="region of interest" description="Disordered" evidence="2">
    <location>
        <begin position="1269"/>
        <end position="1292"/>
    </location>
</feature>
<feature type="region of interest" description="Disordered" evidence="2">
    <location>
        <begin position="1304"/>
        <end position="1367"/>
    </location>
</feature>
<dbReference type="InterPro" id="IPR001623">
    <property type="entry name" value="DnaJ_domain"/>
</dbReference>
<feature type="region of interest" description="Disordered" evidence="2">
    <location>
        <begin position="1179"/>
        <end position="1218"/>
    </location>
</feature>
<keyword evidence="5" id="KW-1185">Reference proteome</keyword>
<feature type="compositionally biased region" description="Basic and acidic residues" evidence="2">
    <location>
        <begin position="224"/>
        <end position="237"/>
    </location>
</feature>
<protein>
    <submittedName>
        <fullName evidence="4">Chaperone protein DnaJ</fullName>
    </submittedName>
</protein>
<evidence type="ECO:0000313" key="4">
    <source>
        <dbReference type="EMBL" id="KAG7347084.1"/>
    </source>
</evidence>